<proteinExistence type="predicted"/>
<evidence type="ECO:0000313" key="2">
    <source>
        <dbReference type="EMBL" id="MBK4214765.1"/>
    </source>
</evidence>
<gene>
    <name evidence="2" type="ORF">JJJ17_02375</name>
</gene>
<evidence type="ECO:0000313" key="3">
    <source>
        <dbReference type="Proteomes" id="UP000640485"/>
    </source>
</evidence>
<accession>A0A934SCE3</accession>
<feature type="domain" description="Glycosyltransferase 61 catalytic" evidence="1">
    <location>
        <begin position="129"/>
        <end position="282"/>
    </location>
</feature>
<dbReference type="RefSeq" id="WP_200683479.1">
    <property type="nucleotide sequence ID" value="NZ_JAEPRQ010000001.1"/>
</dbReference>
<evidence type="ECO:0000259" key="1">
    <source>
        <dbReference type="Pfam" id="PF04577"/>
    </source>
</evidence>
<name>A0A934SCE3_9RHOB</name>
<dbReference type="Pfam" id="PF04577">
    <property type="entry name" value="Glyco_transf_61"/>
    <property type="match status" value="1"/>
</dbReference>
<protein>
    <submittedName>
        <fullName evidence="2">Glycosyltransferase family 61 protein</fullName>
    </submittedName>
</protein>
<dbReference type="AlphaFoldDB" id="A0A934SCE3"/>
<sequence length="350" mass="38875">MKQTLAKLSGKPLAFAPYPEFTAADVPQTVPCQPAIFNRDHLSRVTQCGFSKPLQELIEVLEAREYVERPLSTCDLGPATVVGGIIFTPDNRILHSSFLHPGLRDITATPPEVSERTVLINSMQGIRYFGHWLSDDVAAHEAFRGDSDLRALPLPGWSDARIYSRLFEQDWQGHMVIRSKALTLVRDLGFSLDKARRYRALRQRMRDNLGQPDERGKVVFLKRGPSGDPREIVNAAELETQLSAAGVMIVTAEGESEHFLRSMLDASVIITIEGSQDRHAIYALQDGGGMLTIAPPDRFYIASHEWARNLDMHSGIVIGTVAEGGFTVDPNEILSMVDQLLARVENPVQH</sequence>
<dbReference type="InterPro" id="IPR049625">
    <property type="entry name" value="Glyco_transf_61_cat"/>
</dbReference>
<comment type="caution">
    <text evidence="2">The sequence shown here is derived from an EMBL/GenBank/DDBJ whole genome shotgun (WGS) entry which is preliminary data.</text>
</comment>
<dbReference type="GO" id="GO:0016757">
    <property type="term" value="F:glycosyltransferase activity"/>
    <property type="evidence" value="ECO:0007669"/>
    <property type="project" value="InterPro"/>
</dbReference>
<dbReference type="Proteomes" id="UP000640485">
    <property type="component" value="Unassembled WGS sequence"/>
</dbReference>
<reference evidence="2" key="1">
    <citation type="submission" date="2021-01" db="EMBL/GenBank/DDBJ databases">
        <title>Paracoccus amoyensis sp. nov., isolated from the surface seawater along the coast of Xiamen Island, China.</title>
        <authorList>
            <person name="Lyu L."/>
        </authorList>
    </citation>
    <scope>NUCLEOTIDE SEQUENCE</scope>
    <source>
        <strain evidence="2">MJ17</strain>
    </source>
</reference>
<keyword evidence="3" id="KW-1185">Reference proteome</keyword>
<organism evidence="2 3">
    <name type="scientific">Paracoccus caeni</name>
    <dbReference type="NCBI Taxonomy" id="657651"/>
    <lineage>
        <taxon>Bacteria</taxon>
        <taxon>Pseudomonadati</taxon>
        <taxon>Pseudomonadota</taxon>
        <taxon>Alphaproteobacteria</taxon>
        <taxon>Rhodobacterales</taxon>
        <taxon>Paracoccaceae</taxon>
        <taxon>Paracoccus</taxon>
    </lineage>
</organism>
<dbReference type="EMBL" id="JAEPRQ010000001">
    <property type="protein sequence ID" value="MBK4214765.1"/>
    <property type="molecule type" value="Genomic_DNA"/>
</dbReference>